<dbReference type="EMBL" id="SVCA01000002">
    <property type="protein sequence ID" value="MBE6084573.1"/>
    <property type="molecule type" value="Genomic_DNA"/>
</dbReference>
<dbReference type="Pfam" id="PF12784">
    <property type="entry name" value="PDDEXK_2"/>
    <property type="match status" value="1"/>
</dbReference>
<protein>
    <submittedName>
        <fullName evidence="1">Rpn family recombination-promoting nuclease/putative transposase</fullName>
    </submittedName>
</protein>
<gene>
    <name evidence="1" type="ORF">E7203_03750</name>
</gene>
<evidence type="ECO:0000313" key="2">
    <source>
        <dbReference type="Proteomes" id="UP000772151"/>
    </source>
</evidence>
<dbReference type="AlphaFoldDB" id="A0A927WKR1"/>
<proteinExistence type="predicted"/>
<sequence length="264" mass="30444">MARIKEWEELTICDNFLFQKVMQNKRLCKRLIQKLLNIKVKKIIYPVAEKSIAIDATSKSVRLDLYVETDDGIILDIEIQTSDGADGWLPKRTRYYQAMIDLDVLGKGKDYIELKKSYVIFICTFDPFDEGRRVYTFSNRCHESDSLELGDETTKLFLNAKGTIGEVDADIANFLDYVDGKTAEGKFTKDVAAEVDRVKQHDETRLEYMTLMMELKQQRREGQEEERRNTAIRMIKAGKLSLEEIAEYLALPLKSVAEIKNSMA</sequence>
<accession>A0A927WKR1</accession>
<dbReference type="InterPro" id="IPR010106">
    <property type="entry name" value="RpnA"/>
</dbReference>
<evidence type="ECO:0000313" key="1">
    <source>
        <dbReference type="EMBL" id="MBE6084573.1"/>
    </source>
</evidence>
<dbReference type="RefSeq" id="WP_303668662.1">
    <property type="nucleotide sequence ID" value="NZ_SVCA01000002.1"/>
</dbReference>
<dbReference type="NCBIfam" id="TIGR01784">
    <property type="entry name" value="T_den_put_tspse"/>
    <property type="match status" value="1"/>
</dbReference>
<organism evidence="1 2">
    <name type="scientific">Selenomonas ruminantium</name>
    <dbReference type="NCBI Taxonomy" id="971"/>
    <lineage>
        <taxon>Bacteria</taxon>
        <taxon>Bacillati</taxon>
        <taxon>Bacillota</taxon>
        <taxon>Negativicutes</taxon>
        <taxon>Selenomonadales</taxon>
        <taxon>Selenomonadaceae</taxon>
        <taxon>Selenomonas</taxon>
    </lineage>
</organism>
<reference evidence="1" key="1">
    <citation type="submission" date="2019-04" db="EMBL/GenBank/DDBJ databases">
        <title>Evolution of Biomass-Degrading Anaerobic Consortia Revealed by Metagenomics.</title>
        <authorList>
            <person name="Peng X."/>
        </authorList>
    </citation>
    <scope>NUCLEOTIDE SEQUENCE</scope>
    <source>
        <strain evidence="1">SIG242</strain>
    </source>
</reference>
<dbReference type="Proteomes" id="UP000772151">
    <property type="component" value="Unassembled WGS sequence"/>
</dbReference>
<name>A0A927WKR1_SELRU</name>
<comment type="caution">
    <text evidence="1">The sequence shown here is derived from an EMBL/GenBank/DDBJ whole genome shotgun (WGS) entry which is preliminary data.</text>
</comment>